<dbReference type="PANTHER" id="PTHR35007:SF2">
    <property type="entry name" value="PILUS ASSEMBLE PROTEIN"/>
    <property type="match status" value="1"/>
</dbReference>
<dbReference type="EMBL" id="CAADJA010000002">
    <property type="protein sequence ID" value="VFS48873.1"/>
    <property type="molecule type" value="Genomic_DNA"/>
</dbReference>
<reference evidence="10" key="1">
    <citation type="submission" date="2017-09" db="EMBL/GenBank/DDBJ databases">
        <title>FDA dAtabase for Regulatory Grade micrObial Sequences (FDA-ARGOS): Supporting development and validation of Infectious Disease Dx tests.</title>
        <authorList>
            <person name="Minogue T."/>
            <person name="Wolcott M."/>
            <person name="Wasieloski L."/>
            <person name="Aguilar W."/>
            <person name="Moore D."/>
            <person name="Tallon L."/>
            <person name="Sadzewicz L."/>
            <person name="Ott S."/>
            <person name="Zhao X."/>
            <person name="Nagaraj S."/>
            <person name="Vavikolanu K."/>
            <person name="Aluvathingal J."/>
            <person name="Nadendla S."/>
            <person name="Sichtig H."/>
        </authorList>
    </citation>
    <scope>NUCLEOTIDE SEQUENCE [LARGE SCALE GENOMIC DNA]</scope>
    <source>
        <strain evidence="10">FDAARGOS_387</strain>
    </source>
</reference>
<dbReference type="EMBL" id="PDDX01000001">
    <property type="protein sequence ID" value="PHI29995.1"/>
    <property type="molecule type" value="Genomic_DNA"/>
</dbReference>
<evidence type="ECO:0000256" key="1">
    <source>
        <dbReference type="ARBA" id="ARBA00004651"/>
    </source>
</evidence>
<sequence length="282" mass="31296">MTIIFSTILILGLMFVFYMSIKNKQISRMKEKMTQLSDSDSELISVVVNSADSKAEKVLAAGSSALQLLKLFDEKGLGKVLVSAFLVIILMAADIVFKLEIKNNNMMVLCLFIIIAVIVIPGMIRKVIVGNRISKIEKDMPMFVDLLAICVQSGLTIEVSLKFLSESVGDVNSSFVPFLTRLVKRIDVNGLESGLSQLQHELPSREVSMLCVTLKQSLRYGSSIYEYLMELSTEMRELQLLKTEELIGKISAKMSVPLILFFMFPVVIIIAAPGVMRVMAQG</sequence>
<keyword evidence="4 6" id="KW-1133">Transmembrane helix</keyword>
<evidence type="ECO:0000313" key="8">
    <source>
        <dbReference type="EMBL" id="PHI29995.1"/>
    </source>
</evidence>
<evidence type="ECO:0000256" key="6">
    <source>
        <dbReference type="SAM" id="Phobius"/>
    </source>
</evidence>
<evidence type="ECO:0000313" key="10">
    <source>
        <dbReference type="Proteomes" id="UP000224974"/>
    </source>
</evidence>
<evidence type="ECO:0000256" key="5">
    <source>
        <dbReference type="ARBA" id="ARBA00023136"/>
    </source>
</evidence>
<evidence type="ECO:0000256" key="2">
    <source>
        <dbReference type="ARBA" id="ARBA00022475"/>
    </source>
</evidence>
<evidence type="ECO:0000256" key="3">
    <source>
        <dbReference type="ARBA" id="ARBA00022692"/>
    </source>
</evidence>
<feature type="transmembrane region" description="Helical" evidence="6">
    <location>
        <begin position="80"/>
        <end position="99"/>
    </location>
</feature>
<evidence type="ECO:0000259" key="7">
    <source>
        <dbReference type="Pfam" id="PF00482"/>
    </source>
</evidence>
<name>A0A2C6DNI3_9GAMM</name>
<feature type="transmembrane region" description="Helical" evidence="6">
    <location>
        <begin position="105"/>
        <end position="124"/>
    </location>
</feature>
<keyword evidence="3 6" id="KW-0812">Transmembrane</keyword>
<reference evidence="9 11" key="3">
    <citation type="submission" date="2019-03" db="EMBL/GenBank/DDBJ databases">
        <authorList>
            <consortium name="Pathogen Informatics"/>
        </authorList>
    </citation>
    <scope>NUCLEOTIDE SEQUENCE [LARGE SCALE GENOMIC DNA]</scope>
    <source>
        <strain evidence="9 11">NCTC12282</strain>
    </source>
</reference>
<dbReference type="AlphaFoldDB" id="A0A2C6DNI3"/>
<keyword evidence="10" id="KW-1185">Reference proteome</keyword>
<feature type="transmembrane region" description="Helical" evidence="6">
    <location>
        <begin position="6"/>
        <end position="23"/>
    </location>
</feature>
<evidence type="ECO:0000256" key="4">
    <source>
        <dbReference type="ARBA" id="ARBA00022989"/>
    </source>
</evidence>
<protein>
    <submittedName>
        <fullName evidence="9">Flp pilus assembly protein TadB</fullName>
    </submittedName>
</protein>
<reference evidence="8" key="2">
    <citation type="submission" date="2017-09" db="EMBL/GenBank/DDBJ databases">
        <title>FDA dAtabase for Regulatory Grade micrObial Sequences (FDA-ARGOS): Supporting development and validation of Infectious Disease Dx tests.</title>
        <authorList>
            <person name="Minogue T."/>
            <person name="Wolcott M."/>
            <person name="Wasieloski L."/>
            <person name="Aguilar W."/>
            <person name="Moore D."/>
            <person name="Tallon L.J."/>
            <person name="Sadzewicz L."/>
            <person name="Ott S."/>
            <person name="Zhao X."/>
            <person name="Nagaraj S."/>
            <person name="Vavikolanu K."/>
            <person name="Aluvathingal J."/>
            <person name="Nadendla S."/>
            <person name="Sichtig H."/>
        </authorList>
    </citation>
    <scope>NUCLEOTIDE SEQUENCE</scope>
    <source>
        <strain evidence="8">FDAARGOS_387</strain>
    </source>
</reference>
<keyword evidence="5 6" id="KW-0472">Membrane</keyword>
<organism evidence="8 10">
    <name type="scientific">Budvicia aquatica</name>
    <dbReference type="NCBI Taxonomy" id="82979"/>
    <lineage>
        <taxon>Bacteria</taxon>
        <taxon>Pseudomonadati</taxon>
        <taxon>Pseudomonadota</taxon>
        <taxon>Gammaproteobacteria</taxon>
        <taxon>Enterobacterales</taxon>
        <taxon>Budviciaceae</taxon>
        <taxon>Budvicia</taxon>
    </lineage>
</organism>
<dbReference type="STRING" id="1111728.GCA_000427805_01682"/>
<evidence type="ECO:0000313" key="11">
    <source>
        <dbReference type="Proteomes" id="UP000373449"/>
    </source>
</evidence>
<accession>A0A2C6DNI3</accession>
<gene>
    <name evidence="8" type="ORF">CRN84_11920</name>
    <name evidence="9" type="ORF">NCTC12282_03419</name>
</gene>
<dbReference type="Pfam" id="PF00482">
    <property type="entry name" value="T2SSF"/>
    <property type="match status" value="1"/>
</dbReference>
<dbReference type="PANTHER" id="PTHR35007">
    <property type="entry name" value="INTEGRAL MEMBRANE PROTEIN-RELATED"/>
    <property type="match status" value="1"/>
</dbReference>
<dbReference type="Proteomes" id="UP000373449">
    <property type="component" value="Unassembled WGS sequence"/>
</dbReference>
<comment type="subcellular location">
    <subcellularLocation>
        <location evidence="1">Cell membrane</location>
        <topology evidence="1">Multi-pass membrane protein</topology>
    </subcellularLocation>
</comment>
<dbReference type="OrthoDB" id="9810662at2"/>
<evidence type="ECO:0000313" key="9">
    <source>
        <dbReference type="EMBL" id="VFS48873.1"/>
    </source>
</evidence>
<dbReference type="Proteomes" id="UP000224974">
    <property type="component" value="Unassembled WGS sequence"/>
</dbReference>
<keyword evidence="2" id="KW-1003">Cell membrane</keyword>
<dbReference type="RefSeq" id="WP_051323516.1">
    <property type="nucleotide sequence ID" value="NZ_CAADJA010000002.1"/>
</dbReference>
<proteinExistence type="predicted"/>
<dbReference type="GO" id="GO:0005886">
    <property type="term" value="C:plasma membrane"/>
    <property type="evidence" value="ECO:0007669"/>
    <property type="project" value="UniProtKB-SubCell"/>
</dbReference>
<feature type="domain" description="Type II secretion system protein GspF" evidence="7">
    <location>
        <begin position="143"/>
        <end position="270"/>
    </location>
</feature>
<feature type="transmembrane region" description="Helical" evidence="6">
    <location>
        <begin position="258"/>
        <end position="280"/>
    </location>
</feature>
<dbReference type="InterPro" id="IPR018076">
    <property type="entry name" value="T2SS_GspF_dom"/>
</dbReference>